<comment type="caution">
    <text evidence="1">The sequence shown here is derived from an EMBL/GenBank/DDBJ whole genome shotgun (WGS) entry which is preliminary data.</text>
</comment>
<organism evidence="1 2">
    <name type="scientific">Caerostris extrusa</name>
    <name type="common">Bark spider</name>
    <name type="synonym">Caerostris bankana</name>
    <dbReference type="NCBI Taxonomy" id="172846"/>
    <lineage>
        <taxon>Eukaryota</taxon>
        <taxon>Metazoa</taxon>
        <taxon>Ecdysozoa</taxon>
        <taxon>Arthropoda</taxon>
        <taxon>Chelicerata</taxon>
        <taxon>Arachnida</taxon>
        <taxon>Araneae</taxon>
        <taxon>Araneomorphae</taxon>
        <taxon>Entelegynae</taxon>
        <taxon>Araneoidea</taxon>
        <taxon>Araneidae</taxon>
        <taxon>Caerostris</taxon>
    </lineage>
</organism>
<proteinExistence type="predicted"/>
<dbReference type="EMBL" id="BPLR01018531">
    <property type="protein sequence ID" value="GIZ00288.1"/>
    <property type="molecule type" value="Genomic_DNA"/>
</dbReference>
<evidence type="ECO:0000313" key="1">
    <source>
        <dbReference type="EMBL" id="GIZ00288.1"/>
    </source>
</evidence>
<gene>
    <name evidence="1" type="ORF">CEXT_116951</name>
</gene>
<dbReference type="Proteomes" id="UP001054945">
    <property type="component" value="Unassembled WGS sequence"/>
</dbReference>
<reference evidence="1 2" key="1">
    <citation type="submission" date="2021-06" db="EMBL/GenBank/DDBJ databases">
        <title>Caerostris extrusa draft genome.</title>
        <authorList>
            <person name="Kono N."/>
            <person name="Arakawa K."/>
        </authorList>
    </citation>
    <scope>NUCLEOTIDE SEQUENCE [LARGE SCALE GENOMIC DNA]</scope>
</reference>
<dbReference type="AlphaFoldDB" id="A0AAV4XZE0"/>
<name>A0AAV4XZE0_CAEEX</name>
<accession>A0AAV4XZE0</accession>
<evidence type="ECO:0000313" key="2">
    <source>
        <dbReference type="Proteomes" id="UP001054945"/>
    </source>
</evidence>
<sequence length="94" mass="10682">MITIVCLPKTPTFVFSASACSRRFRRNNVSCHPSKLSAKWKSHAGIHLQMTARTKNVKELKNPGSRYSPMVEACHREHVELHPTFVSVGLHSRR</sequence>
<keyword evidence="2" id="KW-1185">Reference proteome</keyword>
<protein>
    <submittedName>
        <fullName evidence="1">Uncharacterized protein</fullName>
    </submittedName>
</protein>